<evidence type="ECO:0000256" key="4">
    <source>
        <dbReference type="ARBA" id="ARBA00022679"/>
    </source>
</evidence>
<name>A0A9W6G8X8_9ACTN</name>
<feature type="binding site" evidence="6">
    <location>
        <position position="95"/>
    </location>
    <ligand>
        <name>5-phospho-alpha-D-ribose 1-diphosphate</name>
        <dbReference type="ChEBI" id="CHEBI:58017"/>
        <note>ligand shared between dimeric partners</note>
    </ligand>
</feature>
<comment type="pathway">
    <text evidence="1 6">Pyrimidine metabolism; UMP biosynthesis via de novo pathway; UMP from orotate: step 1/2.</text>
</comment>
<evidence type="ECO:0000256" key="6">
    <source>
        <dbReference type="HAMAP-Rule" id="MF_01208"/>
    </source>
</evidence>
<dbReference type="EMBL" id="BSDT01000001">
    <property type="protein sequence ID" value="GLI42414.1"/>
    <property type="molecule type" value="Genomic_DNA"/>
</dbReference>
<accession>A0A9W6G8X8</accession>
<dbReference type="InterPro" id="IPR004467">
    <property type="entry name" value="Or_phspho_trans_dom"/>
</dbReference>
<feature type="domain" description="Phosphoribosyltransferase" evidence="7">
    <location>
        <begin position="60"/>
        <end position="155"/>
    </location>
</feature>
<reference evidence="8" key="1">
    <citation type="submission" date="2022-12" db="EMBL/GenBank/DDBJ databases">
        <title>Reference genome sequencing for broad-spectrum identification of bacterial and archaeal isolates by mass spectrometry.</title>
        <authorList>
            <person name="Sekiguchi Y."/>
            <person name="Tourlousse D.M."/>
        </authorList>
    </citation>
    <scope>NUCLEOTIDE SEQUENCE</scope>
    <source>
        <strain evidence="8">LLR39Z86</strain>
    </source>
</reference>
<feature type="binding site" evidence="6">
    <location>
        <position position="91"/>
    </location>
    <ligand>
        <name>5-phospho-alpha-D-ribose 1-diphosphate</name>
        <dbReference type="ChEBI" id="CHEBI:58017"/>
        <note>ligand shared between dimeric partners</note>
    </ligand>
</feature>
<keyword evidence="9" id="KW-1185">Reference proteome</keyword>
<protein>
    <recommendedName>
        <fullName evidence="2 6">Orotate phosphoribosyltransferase</fullName>
        <shortName evidence="6">OPRT</shortName>
        <shortName evidence="6">OPRTase</shortName>
        <ecNumber evidence="2 6">2.4.2.10</ecNumber>
    </recommendedName>
</protein>
<feature type="binding site" description="in other chain" evidence="6">
    <location>
        <position position="25"/>
    </location>
    <ligand>
        <name>5-phospho-alpha-D-ribose 1-diphosphate</name>
        <dbReference type="ChEBI" id="CHEBI:58017"/>
        <note>ligand shared between dimeric partners</note>
    </ligand>
</feature>
<evidence type="ECO:0000256" key="2">
    <source>
        <dbReference type="ARBA" id="ARBA00011971"/>
    </source>
</evidence>
<evidence type="ECO:0000256" key="1">
    <source>
        <dbReference type="ARBA" id="ARBA00004889"/>
    </source>
</evidence>
<organism evidence="8 9">
    <name type="scientific">Glycomyces algeriensis</name>
    <dbReference type="NCBI Taxonomy" id="256037"/>
    <lineage>
        <taxon>Bacteria</taxon>
        <taxon>Bacillati</taxon>
        <taxon>Actinomycetota</taxon>
        <taxon>Actinomycetes</taxon>
        <taxon>Glycomycetales</taxon>
        <taxon>Glycomycetaceae</taxon>
        <taxon>Glycomyces</taxon>
    </lineage>
</organism>
<comment type="similarity">
    <text evidence="6">Belongs to the purine/pyrimidine phosphoribosyltransferase family. PyrE subfamily.</text>
</comment>
<sequence>MSTSDAELARDIFNRSHLTGEFTLRSGVVAHEYFDKYLFESDPVLLRRIAEALAPLVPAHGVDALAGLELGGIPIVTALSQVTGLPALFVRKAAKTYGTCRLAEGGEVEGRRLFIVEDVITSGGAVLDAVAELRNRGGIVERGLCVIDRESGGLKNLTDVGVEIQPLFTMTELKTAGAN</sequence>
<keyword evidence="6" id="KW-0460">Magnesium</keyword>
<feature type="binding site" description="in other chain" evidence="6">
    <location>
        <begin position="117"/>
        <end position="125"/>
    </location>
    <ligand>
        <name>5-phospho-alpha-D-ribose 1-diphosphate</name>
        <dbReference type="ChEBI" id="CHEBI:58017"/>
        <note>ligand shared between dimeric partners</note>
    </ligand>
</feature>
<evidence type="ECO:0000313" key="9">
    <source>
        <dbReference type="Proteomes" id="UP001144313"/>
    </source>
</evidence>
<evidence type="ECO:0000259" key="7">
    <source>
        <dbReference type="Pfam" id="PF00156"/>
    </source>
</evidence>
<gene>
    <name evidence="6 8" type="primary">pyrE</name>
    <name evidence="8" type="ORF">GALLR39Z86_22640</name>
</gene>
<dbReference type="InterPro" id="IPR000836">
    <property type="entry name" value="PRTase_dom"/>
</dbReference>
<dbReference type="Pfam" id="PF00156">
    <property type="entry name" value="Pribosyltran"/>
    <property type="match status" value="1"/>
</dbReference>
<dbReference type="InterPro" id="IPR023031">
    <property type="entry name" value="OPRT"/>
</dbReference>
<dbReference type="GO" id="GO:0019856">
    <property type="term" value="P:pyrimidine nucleobase biosynthetic process"/>
    <property type="evidence" value="ECO:0007669"/>
    <property type="project" value="TreeGrafter"/>
</dbReference>
<comment type="caution">
    <text evidence="8">The sequence shown here is derived from an EMBL/GenBank/DDBJ whole genome shotgun (WGS) entry which is preliminary data.</text>
</comment>
<dbReference type="GO" id="GO:0044205">
    <property type="term" value="P:'de novo' UMP biosynthetic process"/>
    <property type="evidence" value="ECO:0007669"/>
    <property type="project" value="UniProtKB-UniRule"/>
</dbReference>
<evidence type="ECO:0000256" key="3">
    <source>
        <dbReference type="ARBA" id="ARBA00022676"/>
    </source>
</evidence>
<keyword evidence="5 6" id="KW-0665">Pyrimidine biosynthesis</keyword>
<comment type="subunit">
    <text evidence="6">Homodimer.</text>
</comment>
<evidence type="ECO:0000256" key="5">
    <source>
        <dbReference type="ARBA" id="ARBA00022975"/>
    </source>
</evidence>
<dbReference type="EC" id="2.4.2.10" evidence="2 6"/>
<comment type="caution">
    <text evidence="6">Lacks conserved residue(s) required for the propagation of feature annotation.</text>
</comment>
<dbReference type="InterPro" id="IPR029057">
    <property type="entry name" value="PRTase-like"/>
</dbReference>
<evidence type="ECO:0000313" key="8">
    <source>
        <dbReference type="EMBL" id="GLI42414.1"/>
    </source>
</evidence>
<dbReference type="PANTHER" id="PTHR19278">
    <property type="entry name" value="OROTATE PHOSPHORIBOSYLTRANSFERASE"/>
    <property type="match status" value="1"/>
</dbReference>
<dbReference type="HAMAP" id="MF_01208">
    <property type="entry name" value="PyrE"/>
    <property type="match status" value="1"/>
</dbReference>
<dbReference type="RefSeq" id="WP_270114323.1">
    <property type="nucleotide sequence ID" value="NZ_BAAAOL010000006.1"/>
</dbReference>
<feature type="binding site" evidence="6">
    <location>
        <position position="121"/>
    </location>
    <ligand>
        <name>orotate</name>
        <dbReference type="ChEBI" id="CHEBI:30839"/>
    </ligand>
</feature>
<dbReference type="NCBIfam" id="TIGR00336">
    <property type="entry name" value="pyrE"/>
    <property type="match status" value="1"/>
</dbReference>
<comment type="function">
    <text evidence="6">Catalyzes the transfer of a ribosyl phosphate group from 5-phosphoribose 1-diphosphate to orotate, leading to the formation of orotidine monophosphate (OMP).</text>
</comment>
<dbReference type="GO" id="GO:0004588">
    <property type="term" value="F:orotate phosphoribosyltransferase activity"/>
    <property type="evidence" value="ECO:0007669"/>
    <property type="project" value="UniProtKB-UniRule"/>
</dbReference>
<feature type="binding site" description="in other chain" evidence="6">
    <location>
        <position position="92"/>
    </location>
    <ligand>
        <name>5-phospho-alpha-D-ribose 1-diphosphate</name>
        <dbReference type="ChEBI" id="CHEBI:58017"/>
        <note>ligand shared between dimeric partners</note>
    </ligand>
</feature>
<comment type="cofactor">
    <cofactor evidence="6">
        <name>Mg(2+)</name>
        <dbReference type="ChEBI" id="CHEBI:18420"/>
    </cofactor>
</comment>
<keyword evidence="3 6" id="KW-0328">Glycosyltransferase</keyword>
<dbReference type="Proteomes" id="UP001144313">
    <property type="component" value="Unassembled WGS sequence"/>
</dbReference>
<proteinExistence type="inferred from homology"/>
<dbReference type="GO" id="GO:0000287">
    <property type="term" value="F:magnesium ion binding"/>
    <property type="evidence" value="ECO:0007669"/>
    <property type="project" value="UniProtKB-UniRule"/>
</dbReference>
<feature type="binding site" evidence="6">
    <location>
        <position position="149"/>
    </location>
    <ligand>
        <name>orotate</name>
        <dbReference type="ChEBI" id="CHEBI:30839"/>
    </ligand>
</feature>
<dbReference type="AlphaFoldDB" id="A0A9W6G8X8"/>
<dbReference type="CDD" id="cd06223">
    <property type="entry name" value="PRTases_typeI"/>
    <property type="match status" value="1"/>
</dbReference>
<dbReference type="Gene3D" id="3.40.50.2020">
    <property type="match status" value="1"/>
</dbReference>
<dbReference type="SUPFAM" id="SSF53271">
    <property type="entry name" value="PRTase-like"/>
    <property type="match status" value="1"/>
</dbReference>
<comment type="catalytic activity">
    <reaction evidence="6">
        <text>orotidine 5'-phosphate + diphosphate = orotate + 5-phospho-alpha-D-ribose 1-diphosphate</text>
        <dbReference type="Rhea" id="RHEA:10380"/>
        <dbReference type="ChEBI" id="CHEBI:30839"/>
        <dbReference type="ChEBI" id="CHEBI:33019"/>
        <dbReference type="ChEBI" id="CHEBI:57538"/>
        <dbReference type="ChEBI" id="CHEBI:58017"/>
        <dbReference type="EC" id="2.4.2.10"/>
    </reaction>
</comment>
<keyword evidence="4 6" id="KW-0808">Transferase</keyword>
<dbReference type="PANTHER" id="PTHR19278:SF9">
    <property type="entry name" value="URIDINE 5'-MONOPHOSPHATE SYNTHASE"/>
    <property type="match status" value="1"/>
</dbReference>